<dbReference type="Proteomes" id="UP000095210">
    <property type="component" value="Chromosome"/>
</dbReference>
<feature type="compositionally biased region" description="Polar residues" evidence="1">
    <location>
        <begin position="125"/>
        <end position="153"/>
    </location>
</feature>
<keyword evidence="2" id="KW-0472">Membrane</keyword>
<keyword evidence="2" id="KW-1133">Transmembrane helix</keyword>
<evidence type="ECO:0000256" key="1">
    <source>
        <dbReference type="SAM" id="MobiDB-lite"/>
    </source>
</evidence>
<keyword evidence="4" id="KW-1185">Reference proteome</keyword>
<feature type="compositionally biased region" description="Basic and acidic residues" evidence="1">
    <location>
        <begin position="76"/>
        <end position="86"/>
    </location>
</feature>
<feature type="transmembrane region" description="Helical" evidence="2">
    <location>
        <begin position="216"/>
        <end position="238"/>
    </location>
</feature>
<evidence type="ECO:0000256" key="2">
    <source>
        <dbReference type="SAM" id="Phobius"/>
    </source>
</evidence>
<reference evidence="4" key="1">
    <citation type="submission" date="2016-03" db="EMBL/GenBank/DDBJ databases">
        <title>Complete genome sequence of the type strain Actinoalloteichus hymeniacidonis DSM 45092.</title>
        <authorList>
            <person name="Schaffert L."/>
            <person name="Albersmeier A."/>
            <person name="Winkler A."/>
            <person name="Kalinowski J."/>
            <person name="Zotchev S."/>
            <person name="Ruckert C."/>
        </authorList>
    </citation>
    <scope>NUCLEOTIDE SEQUENCE [LARGE SCALE GENOMIC DNA]</scope>
    <source>
        <strain evidence="4">HPA177(T) (DSM 45092(T))</strain>
    </source>
</reference>
<feature type="compositionally biased region" description="Acidic residues" evidence="1">
    <location>
        <begin position="160"/>
        <end position="172"/>
    </location>
</feature>
<feature type="transmembrane region" description="Helical" evidence="2">
    <location>
        <begin position="270"/>
        <end position="290"/>
    </location>
</feature>
<protein>
    <submittedName>
        <fullName evidence="3">Uncharacterized protein</fullName>
    </submittedName>
</protein>
<gene>
    <name evidence="3" type="ORF">TL08_02400</name>
</gene>
<proteinExistence type="predicted"/>
<feature type="transmembrane region" description="Helical" evidence="2">
    <location>
        <begin position="245"/>
        <end position="264"/>
    </location>
</feature>
<name>A0AAC9MVL5_9PSEU</name>
<dbReference type="AlphaFoldDB" id="A0AAC9MVL5"/>
<evidence type="ECO:0000313" key="4">
    <source>
        <dbReference type="Proteomes" id="UP000095210"/>
    </source>
</evidence>
<dbReference type="KEGG" id="ahm:TL08_02400"/>
<evidence type="ECO:0000313" key="3">
    <source>
        <dbReference type="EMBL" id="AOS61318.1"/>
    </source>
</evidence>
<feature type="region of interest" description="Disordered" evidence="1">
    <location>
        <begin position="32"/>
        <end position="176"/>
    </location>
</feature>
<accession>A0AAC9MVL5</accession>
<organism evidence="3 4">
    <name type="scientific">Actinoalloteichus hymeniacidonis</name>
    <dbReference type="NCBI Taxonomy" id="340345"/>
    <lineage>
        <taxon>Bacteria</taxon>
        <taxon>Bacillati</taxon>
        <taxon>Actinomycetota</taxon>
        <taxon>Actinomycetes</taxon>
        <taxon>Pseudonocardiales</taxon>
        <taxon>Pseudonocardiaceae</taxon>
        <taxon>Actinoalloteichus</taxon>
    </lineage>
</organism>
<sequence length="299" mass="31326">MAGPSGASGPSGVAIHRLDMLAGHSIERYVGPMIAPEDPESAPSAARRAAAAVPTAEPAADPAPAAQTATEVDVDAAPKARGRDESVEAEAGSGAELTPEAESTVDSVPAEDQRAGGSLAATEAADSQLTNTESEPAESAATSVETDRSTPATTERRAVDEDEDFDDEDFESEPALKPGEVPIEVTVAAGLMGVVVVLQLLVPIQTLLAGVPADRWGVVALTLFQWFGFLAAYLFFGYSAYRGEHWARIVLLVFAVVVVLGFLADSDERVFGMAAIMHTSAVIMLFLPGARRYFRVVRS</sequence>
<keyword evidence="2" id="KW-0812">Transmembrane</keyword>
<feature type="compositionally biased region" description="Low complexity" evidence="1">
    <location>
        <begin position="41"/>
        <end position="69"/>
    </location>
</feature>
<dbReference type="EMBL" id="CP014859">
    <property type="protein sequence ID" value="AOS61318.1"/>
    <property type="molecule type" value="Genomic_DNA"/>
</dbReference>